<sequence>MSVLEVDDFPPVALRRRQHPHPGEGVPAFSWPTFILGVAGITVFVLVAIGAVYGTLSGWVVIPLSTLVTYVLFSVAHEALHRSFCSVRWVNAVVGRVAWLLVVLPFSLPAFGYVHGEHHRHTNDPERDPDMFATHAPTWQLPFRWALMDLFNATWYVRKLWPRIRHSWRRPVAELAETSVLFSLTIALTVAAILTNHFWLLAEVVLIPQRLGLFIIGWAFDWLPHHGIDITQRQDRYRASRLRVGMEWLLAPLMLSQNYHLIHHLHPWLPFYRYLPAWRRNEDLYLDHHAAVTTVLGRDLNAEEYRQWKRWAQVEPDSRVA</sequence>
<keyword evidence="1" id="KW-0472">Membrane</keyword>
<feature type="transmembrane region" description="Helical" evidence="1">
    <location>
        <begin position="97"/>
        <end position="116"/>
    </location>
</feature>
<keyword evidence="4" id="KW-1185">Reference proteome</keyword>
<organism evidence="3 4">
    <name type="scientific">Mycolicibacter nonchromogenicus</name>
    <name type="common">Mycobacterium nonchromogenicum</name>
    <dbReference type="NCBI Taxonomy" id="1782"/>
    <lineage>
        <taxon>Bacteria</taxon>
        <taxon>Bacillati</taxon>
        <taxon>Actinomycetota</taxon>
        <taxon>Actinomycetes</taxon>
        <taxon>Mycobacteriales</taxon>
        <taxon>Mycobacteriaceae</taxon>
        <taxon>Mycolicibacter</taxon>
    </lineage>
</organism>
<evidence type="ECO:0000313" key="3">
    <source>
        <dbReference type="EMBL" id="ORW20229.1"/>
    </source>
</evidence>
<reference evidence="3 4" key="1">
    <citation type="submission" date="2016-01" db="EMBL/GenBank/DDBJ databases">
        <title>The new phylogeny of the genus Mycobacterium.</title>
        <authorList>
            <person name="Tarcisio F."/>
            <person name="Conor M."/>
            <person name="Antonella G."/>
            <person name="Elisabetta G."/>
            <person name="Giulia F.S."/>
            <person name="Sara T."/>
            <person name="Anna F."/>
            <person name="Clotilde B."/>
            <person name="Roberto B."/>
            <person name="Veronica D.S."/>
            <person name="Fabio R."/>
            <person name="Monica P."/>
            <person name="Olivier J."/>
            <person name="Enrico T."/>
            <person name="Nicola S."/>
        </authorList>
    </citation>
    <scope>NUCLEOTIDE SEQUENCE [LARGE SCALE GENOMIC DNA]</scope>
    <source>
        <strain evidence="3 4">DSM 44164</strain>
    </source>
</reference>
<keyword evidence="1" id="KW-1133">Transmembrane helix</keyword>
<proteinExistence type="predicted"/>
<evidence type="ECO:0000313" key="4">
    <source>
        <dbReference type="Proteomes" id="UP000193108"/>
    </source>
</evidence>
<dbReference type="Pfam" id="PF00487">
    <property type="entry name" value="FA_desaturase"/>
    <property type="match status" value="1"/>
</dbReference>
<dbReference type="STRING" id="1782.AWC18_12630"/>
<evidence type="ECO:0000256" key="1">
    <source>
        <dbReference type="SAM" id="Phobius"/>
    </source>
</evidence>
<dbReference type="RefSeq" id="WP_165758004.1">
    <property type="nucleotide sequence ID" value="NZ_LQPI01000046.1"/>
</dbReference>
<comment type="caution">
    <text evidence="3">The sequence shown here is derived from an EMBL/GenBank/DDBJ whole genome shotgun (WGS) entry which is preliminary data.</text>
</comment>
<gene>
    <name evidence="3" type="ORF">AWC18_12630</name>
</gene>
<name>A0A1X1ZA61_MYCNO</name>
<feature type="domain" description="Fatty acid desaturase" evidence="2">
    <location>
        <begin position="58"/>
        <end position="293"/>
    </location>
</feature>
<protein>
    <recommendedName>
        <fullName evidence="2">Fatty acid desaturase domain-containing protein</fullName>
    </recommendedName>
</protein>
<accession>A0A1X1ZA61</accession>
<feature type="transmembrane region" description="Helical" evidence="1">
    <location>
        <begin position="25"/>
        <end position="50"/>
    </location>
</feature>
<dbReference type="AlphaFoldDB" id="A0A1X1ZA61"/>
<feature type="transmembrane region" description="Helical" evidence="1">
    <location>
        <begin position="56"/>
        <end position="76"/>
    </location>
</feature>
<evidence type="ECO:0000259" key="2">
    <source>
        <dbReference type="Pfam" id="PF00487"/>
    </source>
</evidence>
<feature type="transmembrane region" description="Helical" evidence="1">
    <location>
        <begin position="178"/>
        <end position="199"/>
    </location>
</feature>
<dbReference type="EMBL" id="LQPI01000046">
    <property type="protein sequence ID" value="ORW20229.1"/>
    <property type="molecule type" value="Genomic_DNA"/>
</dbReference>
<dbReference type="GO" id="GO:0006629">
    <property type="term" value="P:lipid metabolic process"/>
    <property type="evidence" value="ECO:0007669"/>
    <property type="project" value="InterPro"/>
</dbReference>
<dbReference type="InterPro" id="IPR005804">
    <property type="entry name" value="FA_desaturase_dom"/>
</dbReference>
<keyword evidence="1" id="KW-0812">Transmembrane</keyword>
<dbReference type="Proteomes" id="UP000193108">
    <property type="component" value="Unassembled WGS sequence"/>
</dbReference>